<sequence>MSLILESPSTNPKKRKKLHNVNAFDPFRKLDPAKVDDLENWLVNAPDSEHVEMMLFTKSKSFFVEIQKQFGWLDSDNIDIALLLMRARIHTYPTVFPQDCAILDCAFTNMCTKRF</sequence>
<protein>
    <submittedName>
        <fullName evidence="1">Uncharacterized protein</fullName>
    </submittedName>
</protein>
<gene>
    <name evidence="1" type="ORF">OLEA9_A020838</name>
</gene>
<dbReference type="Gramene" id="OE9A020838T1">
    <property type="protein sequence ID" value="OE9A020838C1"/>
    <property type="gene ID" value="OE9A020838"/>
</dbReference>
<dbReference type="OrthoDB" id="1680482at2759"/>
<accession>A0A8S0S6L5</accession>
<comment type="caution">
    <text evidence="1">The sequence shown here is derived from an EMBL/GenBank/DDBJ whole genome shotgun (WGS) entry which is preliminary data.</text>
</comment>
<evidence type="ECO:0000313" key="1">
    <source>
        <dbReference type="EMBL" id="CAA2988257.1"/>
    </source>
</evidence>
<dbReference type="Proteomes" id="UP000594638">
    <property type="component" value="Unassembled WGS sequence"/>
</dbReference>
<name>A0A8S0S6L5_OLEEU</name>
<reference evidence="1 2" key="1">
    <citation type="submission" date="2019-12" db="EMBL/GenBank/DDBJ databases">
        <authorList>
            <person name="Alioto T."/>
            <person name="Alioto T."/>
            <person name="Gomez Garrido J."/>
        </authorList>
    </citation>
    <scope>NUCLEOTIDE SEQUENCE [LARGE SCALE GENOMIC DNA]</scope>
</reference>
<dbReference type="AlphaFoldDB" id="A0A8S0S6L5"/>
<organism evidence="1 2">
    <name type="scientific">Olea europaea subsp. europaea</name>
    <dbReference type="NCBI Taxonomy" id="158383"/>
    <lineage>
        <taxon>Eukaryota</taxon>
        <taxon>Viridiplantae</taxon>
        <taxon>Streptophyta</taxon>
        <taxon>Embryophyta</taxon>
        <taxon>Tracheophyta</taxon>
        <taxon>Spermatophyta</taxon>
        <taxon>Magnoliopsida</taxon>
        <taxon>eudicotyledons</taxon>
        <taxon>Gunneridae</taxon>
        <taxon>Pentapetalae</taxon>
        <taxon>asterids</taxon>
        <taxon>lamiids</taxon>
        <taxon>Lamiales</taxon>
        <taxon>Oleaceae</taxon>
        <taxon>Oleeae</taxon>
        <taxon>Olea</taxon>
    </lineage>
</organism>
<evidence type="ECO:0000313" key="2">
    <source>
        <dbReference type="Proteomes" id="UP000594638"/>
    </source>
</evidence>
<dbReference type="EMBL" id="CACTIH010003981">
    <property type="protein sequence ID" value="CAA2988257.1"/>
    <property type="molecule type" value="Genomic_DNA"/>
</dbReference>
<keyword evidence="2" id="KW-1185">Reference proteome</keyword>
<proteinExistence type="predicted"/>